<proteinExistence type="predicted"/>
<evidence type="ECO:0000256" key="5">
    <source>
        <dbReference type="ARBA" id="ARBA00022705"/>
    </source>
</evidence>
<dbReference type="FunFam" id="3.30.1490.100:FF:000004">
    <property type="entry name" value="DNA polymerase IV"/>
    <property type="match status" value="1"/>
</dbReference>
<evidence type="ECO:0000256" key="9">
    <source>
        <dbReference type="ARBA" id="ARBA00022932"/>
    </source>
</evidence>
<feature type="domain" description="UmuC" evidence="12">
    <location>
        <begin position="5"/>
        <end position="70"/>
    </location>
</feature>
<dbReference type="InterPro" id="IPR036775">
    <property type="entry name" value="DNA_pol_Y-fam_lit_finger_sf"/>
</dbReference>
<evidence type="ECO:0000313" key="13">
    <source>
        <dbReference type="EMBL" id="SHK53275.1"/>
    </source>
</evidence>
<evidence type="ECO:0000256" key="8">
    <source>
        <dbReference type="ARBA" id="ARBA00022842"/>
    </source>
</evidence>
<keyword evidence="8" id="KW-0460">Magnesium</keyword>
<dbReference type="GO" id="GO:0006281">
    <property type="term" value="P:DNA repair"/>
    <property type="evidence" value="ECO:0007669"/>
    <property type="project" value="UniProtKB-KW"/>
</dbReference>
<evidence type="ECO:0000256" key="6">
    <source>
        <dbReference type="ARBA" id="ARBA00022723"/>
    </source>
</evidence>
<dbReference type="GO" id="GO:0003684">
    <property type="term" value="F:damaged DNA binding"/>
    <property type="evidence" value="ECO:0007669"/>
    <property type="project" value="InterPro"/>
</dbReference>
<dbReference type="InterPro" id="IPR043502">
    <property type="entry name" value="DNA/RNA_pol_sf"/>
</dbReference>
<dbReference type="EMBL" id="FRAE01000087">
    <property type="protein sequence ID" value="SHK53275.1"/>
    <property type="molecule type" value="Genomic_DNA"/>
</dbReference>
<evidence type="ECO:0000256" key="1">
    <source>
        <dbReference type="ARBA" id="ARBA00012417"/>
    </source>
</evidence>
<accession>A0A1M6T8H1</accession>
<sequence>MERKIIHVDMDAFFASVEQKDNPKLIGRETTLLNDTDDKDYLEKFLLEFAKDISNILNRKNLSAKTITIKIKTSSFINHTKSKTIRNYTNSFEKIYKTACSILAEITFEEEIRLIGLTVSNFSDNTIQQLTFL</sequence>
<keyword evidence="2" id="KW-0515">Mutator protein</keyword>
<dbReference type="InterPro" id="IPR001126">
    <property type="entry name" value="UmuC"/>
</dbReference>
<dbReference type="Pfam" id="PF11799">
    <property type="entry name" value="IMS_C"/>
    <property type="match status" value="1"/>
</dbReference>
<dbReference type="GO" id="GO:0006260">
    <property type="term" value="P:DNA replication"/>
    <property type="evidence" value="ECO:0007669"/>
    <property type="project" value="UniProtKB-KW"/>
</dbReference>
<dbReference type="InterPro" id="IPR050116">
    <property type="entry name" value="DNA_polymerase-Y"/>
</dbReference>
<dbReference type="PROSITE" id="PS50173">
    <property type="entry name" value="UMUC"/>
    <property type="match status" value="1"/>
</dbReference>
<keyword evidence="10" id="KW-0234">DNA repair</keyword>
<keyword evidence="6" id="KW-0479">Metal-binding</keyword>
<dbReference type="GO" id="GO:0046872">
    <property type="term" value="F:metal ion binding"/>
    <property type="evidence" value="ECO:0007669"/>
    <property type="project" value="UniProtKB-KW"/>
</dbReference>
<dbReference type="Proteomes" id="UP000242497">
    <property type="component" value="Unassembled WGS sequence"/>
</dbReference>
<dbReference type="PANTHER" id="PTHR11076:SF33">
    <property type="entry name" value="DNA POLYMERASE KAPPA"/>
    <property type="match status" value="1"/>
</dbReference>
<keyword evidence="5" id="KW-0235">DNA replication</keyword>
<dbReference type="GO" id="GO:0003887">
    <property type="term" value="F:DNA-directed DNA polymerase activity"/>
    <property type="evidence" value="ECO:0007669"/>
    <property type="project" value="UniProtKB-KW"/>
</dbReference>
<dbReference type="SUPFAM" id="SSF100879">
    <property type="entry name" value="Lesion bypass DNA polymerase (Y-family), little finger domain"/>
    <property type="match status" value="1"/>
</dbReference>
<evidence type="ECO:0000256" key="7">
    <source>
        <dbReference type="ARBA" id="ARBA00022763"/>
    </source>
</evidence>
<name>A0A1M6T8H1_9FIRM</name>
<dbReference type="EC" id="2.7.7.7" evidence="1"/>
<dbReference type="Gene3D" id="3.30.1490.100">
    <property type="entry name" value="DNA polymerase, Y-family, little finger domain"/>
    <property type="match status" value="1"/>
</dbReference>
<dbReference type="GO" id="GO:0042276">
    <property type="term" value="P:error-prone translesion synthesis"/>
    <property type="evidence" value="ECO:0007669"/>
    <property type="project" value="TreeGrafter"/>
</dbReference>
<dbReference type="SUPFAM" id="SSF56672">
    <property type="entry name" value="DNA/RNA polymerases"/>
    <property type="match status" value="1"/>
</dbReference>
<keyword evidence="9" id="KW-0239">DNA-directed DNA polymerase</keyword>
<dbReference type="GO" id="GO:0005829">
    <property type="term" value="C:cytosol"/>
    <property type="evidence" value="ECO:0007669"/>
    <property type="project" value="TreeGrafter"/>
</dbReference>
<dbReference type="STRING" id="1123349.SAMN02744037_02540"/>
<evidence type="ECO:0000256" key="3">
    <source>
        <dbReference type="ARBA" id="ARBA00022679"/>
    </source>
</evidence>
<dbReference type="InterPro" id="IPR017961">
    <property type="entry name" value="DNA_pol_Y-fam_little_finger"/>
</dbReference>
<evidence type="ECO:0000256" key="10">
    <source>
        <dbReference type="ARBA" id="ARBA00023204"/>
    </source>
</evidence>
<keyword evidence="7" id="KW-0227">DNA damage</keyword>
<protein>
    <recommendedName>
        <fullName evidence="1">DNA-directed DNA polymerase</fullName>
        <ecNumber evidence="1">2.7.7.7</ecNumber>
    </recommendedName>
</protein>
<dbReference type="AlphaFoldDB" id="A0A1M6T8H1"/>
<gene>
    <name evidence="13" type="ORF">SAMN02744037_02540</name>
</gene>
<dbReference type="GO" id="GO:0009432">
    <property type="term" value="P:SOS response"/>
    <property type="evidence" value="ECO:0007669"/>
    <property type="project" value="TreeGrafter"/>
</dbReference>
<organism evidence="13 14">
    <name type="scientific">Tepidibacter formicigenes DSM 15518</name>
    <dbReference type="NCBI Taxonomy" id="1123349"/>
    <lineage>
        <taxon>Bacteria</taxon>
        <taxon>Bacillati</taxon>
        <taxon>Bacillota</taxon>
        <taxon>Clostridia</taxon>
        <taxon>Peptostreptococcales</taxon>
        <taxon>Peptostreptococcaceae</taxon>
        <taxon>Tepidibacter</taxon>
    </lineage>
</organism>
<dbReference type="RefSeq" id="WP_072890598.1">
    <property type="nucleotide sequence ID" value="NZ_FRAE01000087.1"/>
</dbReference>
<keyword evidence="3" id="KW-0808">Transferase</keyword>
<comment type="catalytic activity">
    <reaction evidence="11">
        <text>DNA(n) + a 2'-deoxyribonucleoside 5'-triphosphate = DNA(n+1) + diphosphate</text>
        <dbReference type="Rhea" id="RHEA:22508"/>
        <dbReference type="Rhea" id="RHEA-COMP:17339"/>
        <dbReference type="Rhea" id="RHEA-COMP:17340"/>
        <dbReference type="ChEBI" id="CHEBI:33019"/>
        <dbReference type="ChEBI" id="CHEBI:61560"/>
        <dbReference type="ChEBI" id="CHEBI:173112"/>
        <dbReference type="EC" id="2.7.7.7"/>
    </reaction>
</comment>
<evidence type="ECO:0000256" key="4">
    <source>
        <dbReference type="ARBA" id="ARBA00022695"/>
    </source>
</evidence>
<keyword evidence="4" id="KW-0548">Nucleotidyltransferase</keyword>
<keyword evidence="14" id="KW-1185">Reference proteome</keyword>
<dbReference type="OrthoDB" id="9808813at2"/>
<reference evidence="14" key="1">
    <citation type="submission" date="2016-11" db="EMBL/GenBank/DDBJ databases">
        <authorList>
            <person name="Varghese N."/>
            <person name="Submissions S."/>
        </authorList>
    </citation>
    <scope>NUCLEOTIDE SEQUENCE [LARGE SCALE GENOMIC DNA]</scope>
    <source>
        <strain evidence="14">DSM 15518</strain>
    </source>
</reference>
<evidence type="ECO:0000313" key="14">
    <source>
        <dbReference type="Proteomes" id="UP000242497"/>
    </source>
</evidence>
<evidence type="ECO:0000256" key="11">
    <source>
        <dbReference type="ARBA" id="ARBA00049244"/>
    </source>
</evidence>
<dbReference type="PANTHER" id="PTHR11076">
    <property type="entry name" value="DNA REPAIR POLYMERASE UMUC / TRANSFERASE FAMILY MEMBER"/>
    <property type="match status" value="1"/>
</dbReference>
<evidence type="ECO:0000256" key="2">
    <source>
        <dbReference type="ARBA" id="ARBA00022457"/>
    </source>
</evidence>
<evidence type="ECO:0000259" key="12">
    <source>
        <dbReference type="PROSITE" id="PS50173"/>
    </source>
</evidence>